<evidence type="ECO:0000256" key="5">
    <source>
        <dbReference type="ARBA" id="ARBA00022989"/>
    </source>
</evidence>
<feature type="transmembrane region" description="Helical" evidence="7">
    <location>
        <begin position="118"/>
        <end position="139"/>
    </location>
</feature>
<feature type="transmembrane region" description="Helical" evidence="7">
    <location>
        <begin position="55"/>
        <end position="80"/>
    </location>
</feature>
<feature type="transmembrane region" description="Helical" evidence="7">
    <location>
        <begin position="151"/>
        <end position="175"/>
    </location>
</feature>
<keyword evidence="5 7" id="KW-1133">Transmembrane helix</keyword>
<comment type="caution">
    <text evidence="9">The sequence shown here is derived from an EMBL/GenBank/DDBJ whole genome shotgun (WGS) entry which is preliminary data.</text>
</comment>
<gene>
    <name evidence="9" type="ORF">S06H3_13406</name>
</gene>
<evidence type="ECO:0000313" key="9">
    <source>
        <dbReference type="EMBL" id="GAI14337.1"/>
    </source>
</evidence>
<keyword evidence="6 7" id="KW-0472">Membrane</keyword>
<evidence type="ECO:0000256" key="1">
    <source>
        <dbReference type="ARBA" id="ARBA00004141"/>
    </source>
</evidence>
<evidence type="ECO:0000256" key="3">
    <source>
        <dbReference type="ARBA" id="ARBA00022692"/>
    </source>
</evidence>
<feature type="domain" description="Peptidase S54 rhomboid" evidence="8">
    <location>
        <begin position="54"/>
        <end position="209"/>
    </location>
</feature>
<dbReference type="PANTHER" id="PTHR43731">
    <property type="entry name" value="RHOMBOID PROTEASE"/>
    <property type="match status" value="1"/>
</dbReference>
<dbReference type="Gene3D" id="1.20.1540.10">
    <property type="entry name" value="Rhomboid-like"/>
    <property type="match status" value="1"/>
</dbReference>
<organism evidence="9">
    <name type="scientific">marine sediment metagenome</name>
    <dbReference type="NCBI Taxonomy" id="412755"/>
    <lineage>
        <taxon>unclassified sequences</taxon>
        <taxon>metagenomes</taxon>
        <taxon>ecological metagenomes</taxon>
    </lineage>
</organism>
<protein>
    <recommendedName>
        <fullName evidence="8">Peptidase S54 rhomboid domain-containing protein</fullName>
    </recommendedName>
</protein>
<dbReference type="AlphaFoldDB" id="X1L4Q4"/>
<reference evidence="9" key="1">
    <citation type="journal article" date="2014" name="Front. Microbiol.">
        <title>High frequency of phylogenetically diverse reductive dehalogenase-homologous genes in deep subseafloor sedimentary metagenomes.</title>
        <authorList>
            <person name="Kawai M."/>
            <person name="Futagami T."/>
            <person name="Toyoda A."/>
            <person name="Takaki Y."/>
            <person name="Nishi S."/>
            <person name="Hori S."/>
            <person name="Arai W."/>
            <person name="Tsubouchi T."/>
            <person name="Morono Y."/>
            <person name="Uchiyama I."/>
            <person name="Ito T."/>
            <person name="Fujiyama A."/>
            <person name="Inagaki F."/>
            <person name="Takami H."/>
        </authorList>
    </citation>
    <scope>NUCLEOTIDE SEQUENCE</scope>
    <source>
        <strain evidence="9">Expedition CK06-06</strain>
    </source>
</reference>
<evidence type="ECO:0000256" key="6">
    <source>
        <dbReference type="ARBA" id="ARBA00023136"/>
    </source>
</evidence>
<comment type="subcellular location">
    <subcellularLocation>
        <location evidence="1">Membrane</location>
        <topology evidence="1">Multi-pass membrane protein</topology>
    </subcellularLocation>
</comment>
<keyword evidence="3 7" id="KW-0812">Transmembrane</keyword>
<keyword evidence="4" id="KW-0378">Hydrolase</keyword>
<proteinExistence type="inferred from homology"/>
<dbReference type="SUPFAM" id="SSF144091">
    <property type="entry name" value="Rhomboid-like"/>
    <property type="match status" value="1"/>
</dbReference>
<accession>X1L4Q4</accession>
<dbReference type="InterPro" id="IPR022764">
    <property type="entry name" value="Peptidase_S54_rhomboid_dom"/>
</dbReference>
<dbReference type="InterPro" id="IPR035952">
    <property type="entry name" value="Rhomboid-like_sf"/>
</dbReference>
<dbReference type="GO" id="GO:0004252">
    <property type="term" value="F:serine-type endopeptidase activity"/>
    <property type="evidence" value="ECO:0007669"/>
    <property type="project" value="InterPro"/>
</dbReference>
<name>X1L4Q4_9ZZZZ</name>
<comment type="similarity">
    <text evidence="2">Belongs to the peptidase S54 family.</text>
</comment>
<evidence type="ECO:0000256" key="2">
    <source>
        <dbReference type="ARBA" id="ARBA00009045"/>
    </source>
</evidence>
<dbReference type="EMBL" id="BARV01006544">
    <property type="protein sequence ID" value="GAI14337.1"/>
    <property type="molecule type" value="Genomic_DNA"/>
</dbReference>
<evidence type="ECO:0000256" key="7">
    <source>
        <dbReference type="SAM" id="Phobius"/>
    </source>
</evidence>
<dbReference type="Pfam" id="PF01694">
    <property type="entry name" value="Rhomboid"/>
    <property type="match status" value="1"/>
</dbReference>
<evidence type="ECO:0000259" key="8">
    <source>
        <dbReference type="Pfam" id="PF01694"/>
    </source>
</evidence>
<sequence length="227" mass="25383">MIILPIGDINPRKTVPYVNYTIIGLNIIIFFLFSFRSDYQQLVLNYGLVPARLEITDFIASMFLHGSVWHLLGNMLYLWICGDNVEDRLGHFGYIVLYVGAGIAAGLVHSMMVSAMASEIPCIGASGAIAGVLGAYVIIFPKSKIKFFYLFWLYIFIRMGVFHLVSMWAIGFWFVQQLFLTYLASAYQMPSSIAYWAHIGGFIIGAISIGLLRLSGIVRGGISRWEA</sequence>
<dbReference type="InterPro" id="IPR050925">
    <property type="entry name" value="Rhomboid_protease_S54"/>
</dbReference>
<evidence type="ECO:0000256" key="4">
    <source>
        <dbReference type="ARBA" id="ARBA00022801"/>
    </source>
</evidence>
<feature type="transmembrane region" description="Helical" evidence="7">
    <location>
        <begin position="92"/>
        <end position="112"/>
    </location>
</feature>
<dbReference type="GO" id="GO:0016020">
    <property type="term" value="C:membrane"/>
    <property type="evidence" value="ECO:0007669"/>
    <property type="project" value="UniProtKB-SubCell"/>
</dbReference>
<dbReference type="PANTHER" id="PTHR43731:SF14">
    <property type="entry name" value="PRESENILIN-ASSOCIATED RHOMBOID-LIKE PROTEIN, MITOCHONDRIAL"/>
    <property type="match status" value="1"/>
</dbReference>
<feature type="transmembrane region" description="Helical" evidence="7">
    <location>
        <begin position="17"/>
        <end position="35"/>
    </location>
</feature>
<feature type="transmembrane region" description="Helical" evidence="7">
    <location>
        <begin position="195"/>
        <end position="214"/>
    </location>
</feature>